<feature type="region of interest" description="Disordered" evidence="1">
    <location>
        <begin position="78"/>
        <end position="108"/>
    </location>
</feature>
<dbReference type="EMBL" id="HBUF01363606">
    <property type="protein sequence ID" value="CAG6722326.1"/>
    <property type="molecule type" value="Transcribed_RNA"/>
</dbReference>
<name>A0A8D8VEZ8_9HEMI</name>
<feature type="compositionally biased region" description="Acidic residues" evidence="1">
    <location>
        <begin position="99"/>
        <end position="108"/>
    </location>
</feature>
<feature type="compositionally biased region" description="Acidic residues" evidence="1">
    <location>
        <begin position="80"/>
        <end position="92"/>
    </location>
</feature>
<dbReference type="EMBL" id="HBUF01363605">
    <property type="protein sequence ID" value="CAG6722323.1"/>
    <property type="molecule type" value="Transcribed_RNA"/>
</dbReference>
<reference evidence="2" key="1">
    <citation type="submission" date="2021-05" db="EMBL/GenBank/DDBJ databases">
        <authorList>
            <person name="Alioto T."/>
            <person name="Alioto T."/>
            <person name="Gomez Garrido J."/>
        </authorList>
    </citation>
    <scope>NUCLEOTIDE SEQUENCE</scope>
</reference>
<evidence type="ECO:0000256" key="1">
    <source>
        <dbReference type="SAM" id="MobiDB-lite"/>
    </source>
</evidence>
<dbReference type="EMBL" id="HBUF01363607">
    <property type="protein sequence ID" value="CAG6722329.1"/>
    <property type="molecule type" value="Transcribed_RNA"/>
</dbReference>
<dbReference type="EMBL" id="HBUF01363608">
    <property type="protein sequence ID" value="CAG6722332.1"/>
    <property type="molecule type" value="Transcribed_RNA"/>
</dbReference>
<dbReference type="AlphaFoldDB" id="A0A8D8VEZ8"/>
<organism evidence="2">
    <name type="scientific">Cacopsylla melanoneura</name>
    <dbReference type="NCBI Taxonomy" id="428564"/>
    <lineage>
        <taxon>Eukaryota</taxon>
        <taxon>Metazoa</taxon>
        <taxon>Ecdysozoa</taxon>
        <taxon>Arthropoda</taxon>
        <taxon>Hexapoda</taxon>
        <taxon>Insecta</taxon>
        <taxon>Pterygota</taxon>
        <taxon>Neoptera</taxon>
        <taxon>Paraneoptera</taxon>
        <taxon>Hemiptera</taxon>
        <taxon>Sternorrhyncha</taxon>
        <taxon>Psylloidea</taxon>
        <taxon>Psyllidae</taxon>
        <taxon>Psyllinae</taxon>
        <taxon>Cacopsylla</taxon>
    </lineage>
</organism>
<sequence>MTMKTRNLKTITMGTIQKMRMIIASDPREEEEEEDMVDQEEDHEMTMMITTTTMTTMVDHQGVVSLQLIGVVFPLHEDFLPSEEEGEEEEEGEAFHPMEEEEEEDPEEDLMITMTWAMVGVVALMDGVDRWVA</sequence>
<accession>A0A8D8VEZ8</accession>
<proteinExistence type="predicted"/>
<evidence type="ECO:0000313" key="2">
    <source>
        <dbReference type="EMBL" id="CAG6722326.1"/>
    </source>
</evidence>
<protein>
    <submittedName>
        <fullName evidence="2">Uncharacterized protein</fullName>
    </submittedName>
</protein>